<gene>
    <name evidence="1" type="ORF">ACFQE6_29960</name>
</gene>
<keyword evidence="2" id="KW-1185">Reference proteome</keyword>
<dbReference type="RefSeq" id="WP_273741800.1">
    <property type="nucleotide sequence ID" value="NZ_JAQIVI010000673.1"/>
</dbReference>
<dbReference type="InterPro" id="IPR050490">
    <property type="entry name" value="Bact_solute-bd_prot1"/>
</dbReference>
<reference evidence="1 2" key="1">
    <citation type="journal article" date="2019" name="Int. J. Syst. Evol. Microbiol.">
        <title>The Global Catalogue of Microorganisms (GCM) 10K type strain sequencing project: providing services to taxonomists for standard genome sequencing and annotation.</title>
        <authorList>
            <consortium name="The Broad Institute Genomics Platform"/>
            <consortium name="The Broad Institute Genome Sequencing Center for Infectious Disease"/>
            <person name="Wu L."/>
            <person name="Ma J."/>
        </authorList>
    </citation>
    <scope>NUCLEOTIDE SEQUENCE [LARGE SCALE GENOMIC DNA]</scope>
    <source>
        <strain evidence="1 2">LMG 29247</strain>
    </source>
</reference>
<evidence type="ECO:0000313" key="2">
    <source>
        <dbReference type="Proteomes" id="UP001596383"/>
    </source>
</evidence>
<accession>A0ABD5SZL0</accession>
<dbReference type="PROSITE" id="PS51257">
    <property type="entry name" value="PROKAR_LIPOPROTEIN"/>
    <property type="match status" value="1"/>
</dbReference>
<comment type="caution">
    <text evidence="1">The sequence shown here is derived from an EMBL/GenBank/DDBJ whole genome shotgun (WGS) entry which is preliminary data.</text>
</comment>
<organism evidence="1 2">
    <name type="scientific">Natrinema soli</name>
    <dbReference type="NCBI Taxonomy" id="1930624"/>
    <lineage>
        <taxon>Archaea</taxon>
        <taxon>Methanobacteriati</taxon>
        <taxon>Methanobacteriota</taxon>
        <taxon>Stenosarchaea group</taxon>
        <taxon>Halobacteria</taxon>
        <taxon>Halobacteriales</taxon>
        <taxon>Natrialbaceae</taxon>
        <taxon>Natrinema</taxon>
    </lineage>
</organism>
<proteinExistence type="predicted"/>
<evidence type="ECO:0000313" key="1">
    <source>
        <dbReference type="EMBL" id="MFC6769092.1"/>
    </source>
</evidence>
<dbReference type="AlphaFoldDB" id="A0ABD5SZL0"/>
<dbReference type="Pfam" id="PF13416">
    <property type="entry name" value="SBP_bac_8"/>
    <property type="match status" value="1"/>
</dbReference>
<dbReference type="InterPro" id="IPR006059">
    <property type="entry name" value="SBP"/>
</dbReference>
<dbReference type="Gene3D" id="3.40.190.10">
    <property type="entry name" value="Periplasmic binding protein-like II"/>
    <property type="match status" value="2"/>
</dbReference>
<sequence>MVDNDKPDKGVGRRTYLGGIAAGAALGMAGCVGGGGSESGDLEVLHGWTGGDGADAVDALTSAFEDAHSDVPANFRAVGGDGNVELNSTLLRRLSNSNAMSSFANWPGKNLNRYDGALMDLEEDVWEAEGYKDSMQDRVVDICTYNDKMPAVPIGSHRMNNLFYNTAAFDEAGVDAESLGSVSDLMDALETIDQNTDYTPFSHGMRAPFLGLQTWAQILTSQSGVDAYTNFIEGNGDRGKMIGALETLREIQENYIPGDASSIGYTEAAQKLIADDAACMHGGNWLYGMFRADEEFNFGEEWDWVPFPGTEGLYFYHVDAFVTPSNNPSREETITWQKFVGTKEAQIAFNNLKGSVPLRTDIDPSELSDFLAMTYEDLTDSEAYPPTIAHGLALDPESMNACKSAIGNNFSNPYDAETAADGLLDAASQ</sequence>
<dbReference type="SUPFAM" id="SSF53850">
    <property type="entry name" value="Periplasmic binding protein-like II"/>
    <property type="match status" value="1"/>
</dbReference>
<dbReference type="Proteomes" id="UP001596383">
    <property type="component" value="Unassembled WGS sequence"/>
</dbReference>
<dbReference type="PANTHER" id="PTHR43649">
    <property type="entry name" value="ARABINOSE-BINDING PROTEIN-RELATED"/>
    <property type="match status" value="1"/>
</dbReference>
<name>A0ABD5SZL0_9EURY</name>
<protein>
    <submittedName>
        <fullName evidence="1">ABC transporter substrate-binding protein</fullName>
    </submittedName>
</protein>
<dbReference type="EMBL" id="JBHSWV010000673">
    <property type="protein sequence ID" value="MFC6769092.1"/>
    <property type="molecule type" value="Genomic_DNA"/>
</dbReference>